<dbReference type="CDD" id="cd08054">
    <property type="entry name" value="gp6"/>
    <property type="match status" value="1"/>
</dbReference>
<dbReference type="RefSeq" id="WP_167300339.1">
    <property type="nucleotide sequence ID" value="NZ_JAASQV010000002.1"/>
</dbReference>
<proteinExistence type="predicted"/>
<protein>
    <recommendedName>
        <fullName evidence="3">Phage gp6-like head-tail connector protein</fullName>
    </recommendedName>
</protein>
<keyword evidence="2" id="KW-1185">Reference proteome</keyword>
<evidence type="ECO:0008006" key="3">
    <source>
        <dbReference type="Google" id="ProtNLM"/>
    </source>
</evidence>
<dbReference type="Gene3D" id="1.10.3230.30">
    <property type="entry name" value="Phage gp6-like head-tail connector protein"/>
    <property type="match status" value="1"/>
</dbReference>
<dbReference type="Proteomes" id="UP000564677">
    <property type="component" value="Unassembled WGS sequence"/>
</dbReference>
<reference evidence="1 2" key="1">
    <citation type="submission" date="2020-03" db="EMBL/GenBank/DDBJ databases">
        <title>Genomic Encyclopedia of Type Strains, Phase IV (KMG-IV): sequencing the most valuable type-strain genomes for metagenomic binning, comparative biology and taxonomic classification.</title>
        <authorList>
            <person name="Goeker M."/>
        </authorList>
    </citation>
    <scope>NUCLEOTIDE SEQUENCE [LARGE SCALE GENOMIC DNA]</scope>
    <source>
        <strain evidence="1 2">DSM 4733</strain>
    </source>
</reference>
<accession>A0A7X5V2A2</accession>
<organism evidence="1 2">
    <name type="scientific">Sphingomonas leidyi</name>
    <dbReference type="NCBI Taxonomy" id="68569"/>
    <lineage>
        <taxon>Bacteria</taxon>
        <taxon>Pseudomonadati</taxon>
        <taxon>Pseudomonadota</taxon>
        <taxon>Alphaproteobacteria</taxon>
        <taxon>Sphingomonadales</taxon>
        <taxon>Sphingomonadaceae</taxon>
        <taxon>Sphingomonas</taxon>
    </lineage>
</organism>
<dbReference type="AlphaFoldDB" id="A0A7X5V2A2"/>
<evidence type="ECO:0000313" key="2">
    <source>
        <dbReference type="Proteomes" id="UP000564677"/>
    </source>
</evidence>
<evidence type="ECO:0000313" key="1">
    <source>
        <dbReference type="EMBL" id="NIJ66046.1"/>
    </source>
</evidence>
<dbReference type="EMBL" id="JAASQV010000002">
    <property type="protein sequence ID" value="NIJ66046.1"/>
    <property type="molecule type" value="Genomic_DNA"/>
</dbReference>
<sequence length="161" mass="16695">MDSPPFPAAVIAAAREAAKAHLRIAGASEDALIDGLAATALALAERFTGTVLIARDFAEALEPARHWQALGAVPVTEIEAGRDAAIDIDAQGVGRVRTAARARVAYRAGAAAGWGDLPPPIATGVVLLTAHLFDHRGGESAPPAAVTALWRPWRRMRLAAA</sequence>
<gene>
    <name evidence="1" type="ORF">FHR20_003008</name>
</gene>
<comment type="caution">
    <text evidence="1">The sequence shown here is derived from an EMBL/GenBank/DDBJ whole genome shotgun (WGS) entry which is preliminary data.</text>
</comment>
<name>A0A7X5V2A2_9SPHN</name>